<comment type="caution">
    <text evidence="4">The sequence shown here is derived from an EMBL/GenBank/DDBJ whole genome shotgun (WGS) entry which is preliminary data.</text>
</comment>
<evidence type="ECO:0000313" key="4">
    <source>
        <dbReference type="EMBL" id="GAA1574326.1"/>
    </source>
</evidence>
<feature type="compositionally biased region" description="Low complexity" evidence="1">
    <location>
        <begin position="50"/>
        <end position="61"/>
    </location>
</feature>
<keyword evidence="2" id="KW-0812">Transmembrane</keyword>
<gene>
    <name evidence="4" type="ORF">GCM10009742_16650</name>
</gene>
<sequence length="259" mass="26393">MSDTSEEESPFGRGFVAACIVIGAVLLCGVALLVGGRSSSASTPAGERQAAGSVSAAAASGEPTEPAQPAGSAAPGRSQDSAGCGPAAADQAIPGRAPAADSWEVSRRIVVPRAAKYGPAVTDGDGFRRCFAHSPTGAVYAAYSAYAAMADQENVVATARRLMVPGPDADALVRELQADDTTSGYSVPQLAGYRIIDAGADRVSLMLATPVDTAYMSLTLTLVWQAGDWRLQPPAPGDPVGAPFAQHRDLSDFVAWSGV</sequence>
<feature type="domain" description="DUF8175" evidence="3">
    <location>
        <begin position="65"/>
        <end position="254"/>
    </location>
</feature>
<name>A0ABP4P5P6_9ACTN</name>
<evidence type="ECO:0000256" key="1">
    <source>
        <dbReference type="SAM" id="MobiDB-lite"/>
    </source>
</evidence>
<keyword evidence="5" id="KW-1185">Reference proteome</keyword>
<feature type="region of interest" description="Disordered" evidence="1">
    <location>
        <begin position="39"/>
        <end position="100"/>
    </location>
</feature>
<dbReference type="InterPro" id="IPR058488">
    <property type="entry name" value="DUF8175"/>
</dbReference>
<evidence type="ECO:0000259" key="3">
    <source>
        <dbReference type="Pfam" id="PF26526"/>
    </source>
</evidence>
<proteinExistence type="predicted"/>
<evidence type="ECO:0000256" key="2">
    <source>
        <dbReference type="SAM" id="Phobius"/>
    </source>
</evidence>
<accession>A0ABP4P5P6</accession>
<dbReference type="Pfam" id="PF26526">
    <property type="entry name" value="DUF8175"/>
    <property type="match status" value="1"/>
</dbReference>
<keyword evidence="2" id="KW-0472">Membrane</keyword>
<dbReference type="EMBL" id="BAAAND010000003">
    <property type="protein sequence ID" value="GAA1574326.1"/>
    <property type="molecule type" value="Genomic_DNA"/>
</dbReference>
<feature type="transmembrane region" description="Helical" evidence="2">
    <location>
        <begin position="15"/>
        <end position="34"/>
    </location>
</feature>
<keyword evidence="2" id="KW-1133">Transmembrane helix</keyword>
<dbReference type="Proteomes" id="UP001500190">
    <property type="component" value="Unassembled WGS sequence"/>
</dbReference>
<organism evidence="4 5">
    <name type="scientific">Kribbella karoonensis</name>
    <dbReference type="NCBI Taxonomy" id="324851"/>
    <lineage>
        <taxon>Bacteria</taxon>
        <taxon>Bacillati</taxon>
        <taxon>Actinomycetota</taxon>
        <taxon>Actinomycetes</taxon>
        <taxon>Propionibacteriales</taxon>
        <taxon>Kribbellaceae</taxon>
        <taxon>Kribbella</taxon>
    </lineage>
</organism>
<dbReference type="RefSeq" id="WP_344188853.1">
    <property type="nucleotide sequence ID" value="NZ_BAAAND010000003.1"/>
</dbReference>
<protein>
    <recommendedName>
        <fullName evidence="3">DUF8175 domain-containing protein</fullName>
    </recommendedName>
</protein>
<reference evidence="5" key="1">
    <citation type="journal article" date="2019" name="Int. J. Syst. Evol. Microbiol.">
        <title>The Global Catalogue of Microorganisms (GCM) 10K type strain sequencing project: providing services to taxonomists for standard genome sequencing and annotation.</title>
        <authorList>
            <consortium name="The Broad Institute Genomics Platform"/>
            <consortium name="The Broad Institute Genome Sequencing Center for Infectious Disease"/>
            <person name="Wu L."/>
            <person name="Ma J."/>
        </authorList>
    </citation>
    <scope>NUCLEOTIDE SEQUENCE [LARGE SCALE GENOMIC DNA]</scope>
    <source>
        <strain evidence="5">JCM 14304</strain>
    </source>
</reference>
<evidence type="ECO:0000313" key="5">
    <source>
        <dbReference type="Proteomes" id="UP001500190"/>
    </source>
</evidence>